<evidence type="ECO:0000313" key="3">
    <source>
        <dbReference type="Proteomes" id="UP000322699"/>
    </source>
</evidence>
<dbReference type="Pfam" id="PF07963">
    <property type="entry name" value="N_methyl"/>
    <property type="match status" value="1"/>
</dbReference>
<dbReference type="NCBIfam" id="TIGR04294">
    <property type="entry name" value="pre_pil_HX9DG"/>
    <property type="match status" value="1"/>
</dbReference>
<reference evidence="2 3" key="1">
    <citation type="submission" date="2019-08" db="EMBL/GenBank/DDBJ databases">
        <title>Deep-cultivation of Planctomycetes and their phenomic and genomic characterization uncovers novel biology.</title>
        <authorList>
            <person name="Wiegand S."/>
            <person name="Jogler M."/>
            <person name="Boedeker C."/>
            <person name="Pinto D."/>
            <person name="Vollmers J."/>
            <person name="Rivas-Marin E."/>
            <person name="Kohn T."/>
            <person name="Peeters S.H."/>
            <person name="Heuer A."/>
            <person name="Rast P."/>
            <person name="Oberbeckmann S."/>
            <person name="Bunk B."/>
            <person name="Jeske O."/>
            <person name="Meyerdierks A."/>
            <person name="Storesund J.E."/>
            <person name="Kallscheuer N."/>
            <person name="Luecker S."/>
            <person name="Lage O.M."/>
            <person name="Pohl T."/>
            <person name="Merkel B.J."/>
            <person name="Hornburger P."/>
            <person name="Mueller R.-W."/>
            <person name="Bruemmer F."/>
            <person name="Labrenz M."/>
            <person name="Spormann A.M."/>
            <person name="Op Den Camp H."/>
            <person name="Overmann J."/>
            <person name="Amann R."/>
            <person name="Jetten M.S.M."/>
            <person name="Mascher T."/>
            <person name="Medema M.H."/>
            <person name="Devos D.P."/>
            <person name="Kaster A.-K."/>
            <person name="Ovreas L."/>
            <person name="Rohde M."/>
            <person name="Galperin M.Y."/>
            <person name="Jogler C."/>
        </authorList>
    </citation>
    <scope>NUCLEOTIDE SEQUENCE [LARGE SCALE GENOMIC DNA]</scope>
    <source>
        <strain evidence="2 3">LF1</strain>
    </source>
</reference>
<dbReference type="InterPro" id="IPR012902">
    <property type="entry name" value="N_methyl_site"/>
</dbReference>
<feature type="domain" description="DUF1559" evidence="1">
    <location>
        <begin position="34"/>
        <end position="324"/>
    </location>
</feature>
<dbReference type="PANTHER" id="PTHR30093">
    <property type="entry name" value="GENERAL SECRETION PATHWAY PROTEIN G"/>
    <property type="match status" value="1"/>
</dbReference>
<dbReference type="InterPro" id="IPR027558">
    <property type="entry name" value="Pre_pil_HX9DG_C"/>
</dbReference>
<dbReference type="InterPro" id="IPR045584">
    <property type="entry name" value="Pilin-like"/>
</dbReference>
<gene>
    <name evidence="2" type="ORF">LF1_28110</name>
</gene>
<comment type="caution">
    <text evidence="2">The sequence shown here is derived from an EMBL/GenBank/DDBJ whole genome shotgun (WGS) entry which is preliminary data.</text>
</comment>
<name>A0A5B1CJ40_9BACT</name>
<dbReference type="NCBIfam" id="TIGR02532">
    <property type="entry name" value="IV_pilin_GFxxxE"/>
    <property type="match status" value="1"/>
</dbReference>
<dbReference type="Proteomes" id="UP000322699">
    <property type="component" value="Unassembled WGS sequence"/>
</dbReference>
<dbReference type="Gene3D" id="3.30.700.10">
    <property type="entry name" value="Glycoprotein, Type 4 Pilin"/>
    <property type="match status" value="1"/>
</dbReference>
<dbReference type="Pfam" id="PF07596">
    <property type="entry name" value="SBP_bac_10"/>
    <property type="match status" value="1"/>
</dbReference>
<dbReference type="PANTHER" id="PTHR30093:SF2">
    <property type="entry name" value="TYPE II SECRETION SYSTEM PROTEIN H"/>
    <property type="match status" value="1"/>
</dbReference>
<dbReference type="SUPFAM" id="SSF54523">
    <property type="entry name" value="Pili subunits"/>
    <property type="match status" value="1"/>
</dbReference>
<dbReference type="RefSeq" id="WP_068259529.1">
    <property type="nucleotide sequence ID" value="NZ_LWSK01000010.1"/>
</dbReference>
<keyword evidence="3" id="KW-1185">Reference proteome</keyword>
<evidence type="ECO:0000259" key="1">
    <source>
        <dbReference type="Pfam" id="PF07596"/>
    </source>
</evidence>
<dbReference type="InterPro" id="IPR011453">
    <property type="entry name" value="DUF1559"/>
</dbReference>
<dbReference type="EMBL" id="VRLW01000001">
    <property type="protein sequence ID" value="KAA1260272.1"/>
    <property type="molecule type" value="Genomic_DNA"/>
</dbReference>
<dbReference type="OrthoDB" id="249131at2"/>
<protein>
    <recommendedName>
        <fullName evidence="1">DUF1559 domain-containing protein</fullName>
    </recommendedName>
</protein>
<accession>A0A5B1CJ40</accession>
<proteinExistence type="predicted"/>
<evidence type="ECO:0000313" key="2">
    <source>
        <dbReference type="EMBL" id="KAA1260272.1"/>
    </source>
</evidence>
<dbReference type="AlphaFoldDB" id="A0A5B1CJ40"/>
<organism evidence="2 3">
    <name type="scientific">Rubripirellula obstinata</name>
    <dbReference type="NCBI Taxonomy" id="406547"/>
    <lineage>
        <taxon>Bacteria</taxon>
        <taxon>Pseudomonadati</taxon>
        <taxon>Planctomycetota</taxon>
        <taxon>Planctomycetia</taxon>
        <taxon>Pirellulales</taxon>
        <taxon>Pirellulaceae</taxon>
        <taxon>Rubripirellula</taxon>
    </lineage>
</organism>
<sequence>MQRRFPRTAFTLVELLVVIAIIAVLVGLLLPAVQSAREAARRMQCSNHLKQIGLAMHNYESAFRTLPWGAKGGWGHSWTTDILPFLEQSAVAENVPQGETGFGTDTTVTPQGVRFRELARTLIPGYRCPSQPGPTHLSIPTDFISGRAVTSYLGNAGSNPQRDDHSSFDGMGNLIRQGMNDSNGVLLAADCVSDPSSAPNFPAIKFAAILDGLSHTVLVAETKWDETWSCEECNHHSLYHPQFDTGPIGLGADFSQALTSFLIAINPSYLDGPNVTGPTTIGPPIETYPIQNVLEISPGSFHAGGVQVVLCDGSVHMLSDSTDEKIRLAIGSRDGHEVLSQGAID</sequence>